<dbReference type="PANTHER" id="PTHR48200">
    <property type="entry name" value="PROTEIN, PUTATIVE-RELATED"/>
    <property type="match status" value="1"/>
</dbReference>
<gene>
    <name evidence="1" type="ORF">KY290_001377</name>
</gene>
<proteinExistence type="predicted"/>
<evidence type="ECO:0000313" key="2">
    <source>
        <dbReference type="Proteomes" id="UP000826656"/>
    </source>
</evidence>
<protein>
    <submittedName>
        <fullName evidence="1">Uncharacterized protein</fullName>
    </submittedName>
</protein>
<dbReference type="Proteomes" id="UP000826656">
    <property type="component" value="Unassembled WGS sequence"/>
</dbReference>
<reference evidence="1 2" key="1">
    <citation type="journal article" date="2021" name="bioRxiv">
        <title>Chromosome-scale and haplotype-resolved genome assembly of a tetraploid potato cultivar.</title>
        <authorList>
            <person name="Sun H."/>
            <person name="Jiao W.-B."/>
            <person name="Krause K."/>
            <person name="Campoy J.A."/>
            <person name="Goel M."/>
            <person name="Folz-Donahue K."/>
            <person name="Kukat C."/>
            <person name="Huettel B."/>
            <person name="Schneeberger K."/>
        </authorList>
    </citation>
    <scope>NUCLEOTIDE SEQUENCE [LARGE SCALE GENOMIC DNA]</scope>
    <source>
        <strain evidence="1">SolTubOtavaFocal</strain>
        <tissue evidence="1">Leaves</tissue>
    </source>
</reference>
<name>A0ABQ7WM22_SOLTU</name>
<keyword evidence="2" id="KW-1185">Reference proteome</keyword>
<dbReference type="EMBL" id="JAIVGD010000001">
    <property type="protein sequence ID" value="KAH0781779.1"/>
    <property type="molecule type" value="Genomic_DNA"/>
</dbReference>
<comment type="caution">
    <text evidence="1">The sequence shown here is derived from an EMBL/GenBank/DDBJ whole genome shotgun (WGS) entry which is preliminary data.</text>
</comment>
<accession>A0ABQ7WM22</accession>
<dbReference type="PANTHER" id="PTHR48200:SF1">
    <property type="entry name" value="AMINOTRANSFERASE-LIKE PLANT MOBILE DOMAIN-CONTAINING PROTEIN"/>
    <property type="match status" value="1"/>
</dbReference>
<organism evidence="1 2">
    <name type="scientific">Solanum tuberosum</name>
    <name type="common">Potato</name>
    <dbReference type="NCBI Taxonomy" id="4113"/>
    <lineage>
        <taxon>Eukaryota</taxon>
        <taxon>Viridiplantae</taxon>
        <taxon>Streptophyta</taxon>
        <taxon>Embryophyta</taxon>
        <taxon>Tracheophyta</taxon>
        <taxon>Spermatophyta</taxon>
        <taxon>Magnoliopsida</taxon>
        <taxon>eudicotyledons</taxon>
        <taxon>Gunneridae</taxon>
        <taxon>Pentapetalae</taxon>
        <taxon>asterids</taxon>
        <taxon>lamiids</taxon>
        <taxon>Solanales</taxon>
        <taxon>Solanaceae</taxon>
        <taxon>Solanoideae</taxon>
        <taxon>Solaneae</taxon>
        <taxon>Solanum</taxon>
    </lineage>
</organism>
<sequence length="122" mass="14521">MRSLSAFVDGRMFFEGYNFLLQLWTIEHFYLRSDAVDIFLGYGNKIDNHPRRMVTFTAPVGFVDWQIFLTELESYRIQWKLHWLSTPHAIVRGDDRYFIELIGLKGVQPYTPLRVLRQFGKT</sequence>
<evidence type="ECO:0000313" key="1">
    <source>
        <dbReference type="EMBL" id="KAH0781779.1"/>
    </source>
</evidence>